<protein>
    <recommendedName>
        <fullName evidence="3">SprT-like domain-containing protein</fullName>
    </recommendedName>
</protein>
<proteinExistence type="predicted"/>
<evidence type="ECO:0000313" key="2">
    <source>
        <dbReference type="Proteomes" id="UP000800082"/>
    </source>
</evidence>
<dbReference type="AlphaFoldDB" id="A0A6A5R908"/>
<dbReference type="OrthoDB" id="3660832at2759"/>
<sequence>MGRLNTLLHEILHAFIGTYACQRCPTYEKHVGDLAGNGHVWQRIACWVENAAPHTIGLPLKLGRFEAIQANSNFLV</sequence>
<dbReference type="GeneID" id="54351780"/>
<gene>
    <name evidence="1" type="ORF">M421DRAFT_425563</name>
</gene>
<organism evidence="1 2">
    <name type="scientific">Didymella exigua CBS 183.55</name>
    <dbReference type="NCBI Taxonomy" id="1150837"/>
    <lineage>
        <taxon>Eukaryota</taxon>
        <taxon>Fungi</taxon>
        <taxon>Dikarya</taxon>
        <taxon>Ascomycota</taxon>
        <taxon>Pezizomycotina</taxon>
        <taxon>Dothideomycetes</taxon>
        <taxon>Pleosporomycetidae</taxon>
        <taxon>Pleosporales</taxon>
        <taxon>Pleosporineae</taxon>
        <taxon>Didymellaceae</taxon>
        <taxon>Didymella</taxon>
    </lineage>
</organism>
<dbReference type="Proteomes" id="UP000800082">
    <property type="component" value="Unassembled WGS sequence"/>
</dbReference>
<dbReference type="EMBL" id="ML979002">
    <property type="protein sequence ID" value="KAF1923668.1"/>
    <property type="molecule type" value="Genomic_DNA"/>
</dbReference>
<name>A0A6A5R908_9PLEO</name>
<accession>A0A6A5R908</accession>
<dbReference type="RefSeq" id="XP_033443921.1">
    <property type="nucleotide sequence ID" value="XM_033594112.1"/>
</dbReference>
<dbReference type="PROSITE" id="PS51257">
    <property type="entry name" value="PROKAR_LIPOPROTEIN"/>
    <property type="match status" value="1"/>
</dbReference>
<evidence type="ECO:0000313" key="1">
    <source>
        <dbReference type="EMBL" id="KAF1923668.1"/>
    </source>
</evidence>
<evidence type="ECO:0008006" key="3">
    <source>
        <dbReference type="Google" id="ProtNLM"/>
    </source>
</evidence>
<keyword evidence="2" id="KW-1185">Reference proteome</keyword>
<reference evidence="1" key="1">
    <citation type="journal article" date="2020" name="Stud. Mycol.">
        <title>101 Dothideomycetes genomes: a test case for predicting lifestyles and emergence of pathogens.</title>
        <authorList>
            <person name="Haridas S."/>
            <person name="Albert R."/>
            <person name="Binder M."/>
            <person name="Bloem J."/>
            <person name="Labutti K."/>
            <person name="Salamov A."/>
            <person name="Andreopoulos B."/>
            <person name="Baker S."/>
            <person name="Barry K."/>
            <person name="Bills G."/>
            <person name="Bluhm B."/>
            <person name="Cannon C."/>
            <person name="Castanera R."/>
            <person name="Culley D."/>
            <person name="Daum C."/>
            <person name="Ezra D."/>
            <person name="Gonzalez J."/>
            <person name="Henrissat B."/>
            <person name="Kuo A."/>
            <person name="Liang C."/>
            <person name="Lipzen A."/>
            <person name="Lutzoni F."/>
            <person name="Magnuson J."/>
            <person name="Mondo S."/>
            <person name="Nolan M."/>
            <person name="Ohm R."/>
            <person name="Pangilinan J."/>
            <person name="Park H.-J."/>
            <person name="Ramirez L."/>
            <person name="Alfaro M."/>
            <person name="Sun H."/>
            <person name="Tritt A."/>
            <person name="Yoshinaga Y."/>
            <person name="Zwiers L.-H."/>
            <person name="Turgeon B."/>
            <person name="Goodwin S."/>
            <person name="Spatafora J."/>
            <person name="Crous P."/>
            <person name="Grigoriev I."/>
        </authorList>
    </citation>
    <scope>NUCLEOTIDE SEQUENCE</scope>
    <source>
        <strain evidence="1">CBS 183.55</strain>
    </source>
</reference>